<evidence type="ECO:0000313" key="4">
    <source>
        <dbReference type="EMBL" id="KAG6508267.1"/>
    </source>
</evidence>
<name>A0A8J5LCN3_ZINOF</name>
<dbReference type="Gene3D" id="1.25.40.10">
    <property type="entry name" value="Tetratricopeptide repeat domain"/>
    <property type="match status" value="4"/>
</dbReference>
<gene>
    <name evidence="4" type="ORF">ZIOFF_033641</name>
</gene>
<organism evidence="4 5">
    <name type="scientific">Zingiber officinale</name>
    <name type="common">Ginger</name>
    <name type="synonym">Amomum zingiber</name>
    <dbReference type="NCBI Taxonomy" id="94328"/>
    <lineage>
        <taxon>Eukaryota</taxon>
        <taxon>Viridiplantae</taxon>
        <taxon>Streptophyta</taxon>
        <taxon>Embryophyta</taxon>
        <taxon>Tracheophyta</taxon>
        <taxon>Spermatophyta</taxon>
        <taxon>Magnoliopsida</taxon>
        <taxon>Liliopsida</taxon>
        <taxon>Zingiberales</taxon>
        <taxon>Zingiberaceae</taxon>
        <taxon>Zingiber</taxon>
    </lineage>
</organism>
<feature type="repeat" description="PPR" evidence="2">
    <location>
        <begin position="400"/>
        <end position="434"/>
    </location>
</feature>
<feature type="repeat" description="PPR" evidence="2">
    <location>
        <begin position="369"/>
        <end position="399"/>
    </location>
</feature>
<keyword evidence="1" id="KW-0677">Repeat</keyword>
<dbReference type="Pfam" id="PF01535">
    <property type="entry name" value="PPR"/>
    <property type="match status" value="4"/>
</dbReference>
<dbReference type="PANTHER" id="PTHR24015:SF548">
    <property type="entry name" value="OS08G0340900 PROTEIN"/>
    <property type="match status" value="1"/>
</dbReference>
<accession>A0A8J5LCN3</accession>
<reference evidence="4 5" key="1">
    <citation type="submission" date="2020-08" db="EMBL/GenBank/DDBJ databases">
        <title>Plant Genome Project.</title>
        <authorList>
            <person name="Zhang R.-G."/>
        </authorList>
    </citation>
    <scope>NUCLEOTIDE SEQUENCE [LARGE SCALE GENOMIC DNA]</scope>
    <source>
        <tissue evidence="4">Rhizome</tissue>
    </source>
</reference>
<dbReference type="EMBL" id="JACMSC010000009">
    <property type="protein sequence ID" value="KAG6508267.1"/>
    <property type="molecule type" value="Genomic_DNA"/>
</dbReference>
<dbReference type="Pfam" id="PF13041">
    <property type="entry name" value="PPR_2"/>
    <property type="match status" value="2"/>
</dbReference>
<dbReference type="FunFam" id="1.25.40.10:FF:000344">
    <property type="entry name" value="Pentatricopeptide repeat-containing protein"/>
    <property type="match status" value="1"/>
</dbReference>
<feature type="repeat" description="PPR" evidence="2">
    <location>
        <begin position="95"/>
        <end position="130"/>
    </location>
</feature>
<feature type="repeat" description="PPR" evidence="2">
    <location>
        <begin position="298"/>
        <end position="332"/>
    </location>
</feature>
<dbReference type="InterPro" id="IPR046960">
    <property type="entry name" value="PPR_At4g14850-like_plant"/>
</dbReference>
<dbReference type="InterPro" id="IPR046848">
    <property type="entry name" value="E_motif"/>
</dbReference>
<comment type="caution">
    <text evidence="4">The sequence shown here is derived from an EMBL/GenBank/DDBJ whole genome shotgun (WGS) entry which is preliminary data.</text>
</comment>
<dbReference type="FunFam" id="1.25.40.10:FF:000090">
    <property type="entry name" value="Pentatricopeptide repeat-containing protein, chloroplastic"/>
    <property type="match status" value="1"/>
</dbReference>
<evidence type="ECO:0000256" key="2">
    <source>
        <dbReference type="PROSITE-ProRule" id="PRU00708"/>
    </source>
</evidence>
<dbReference type="NCBIfam" id="TIGR00756">
    <property type="entry name" value="PPR"/>
    <property type="match status" value="5"/>
</dbReference>
<protein>
    <recommendedName>
        <fullName evidence="6">Pentatricopeptide repeat-containing protein</fullName>
    </recommendedName>
</protein>
<dbReference type="PANTHER" id="PTHR24015">
    <property type="entry name" value="OS07G0578800 PROTEIN-RELATED"/>
    <property type="match status" value="1"/>
</dbReference>
<evidence type="ECO:0000313" key="5">
    <source>
        <dbReference type="Proteomes" id="UP000734854"/>
    </source>
</evidence>
<dbReference type="GO" id="GO:0009451">
    <property type="term" value="P:RNA modification"/>
    <property type="evidence" value="ECO:0007669"/>
    <property type="project" value="InterPro"/>
</dbReference>
<dbReference type="AlphaFoldDB" id="A0A8J5LCN3"/>
<keyword evidence="5" id="KW-1185">Reference proteome</keyword>
<dbReference type="GO" id="GO:0003723">
    <property type="term" value="F:RNA binding"/>
    <property type="evidence" value="ECO:0007669"/>
    <property type="project" value="InterPro"/>
</dbReference>
<dbReference type="Proteomes" id="UP000734854">
    <property type="component" value="Unassembled WGS sequence"/>
</dbReference>
<dbReference type="PROSITE" id="PS51375">
    <property type="entry name" value="PPR"/>
    <property type="match status" value="6"/>
</dbReference>
<dbReference type="SUPFAM" id="SSF48452">
    <property type="entry name" value="TPR-like"/>
    <property type="match status" value="1"/>
</dbReference>
<feature type="repeat" description="PPR" evidence="2">
    <location>
        <begin position="267"/>
        <end position="297"/>
    </location>
</feature>
<evidence type="ECO:0000256" key="1">
    <source>
        <dbReference type="ARBA" id="ARBA00022737"/>
    </source>
</evidence>
<feature type="repeat" description="PPR" evidence="2">
    <location>
        <begin position="197"/>
        <end position="231"/>
    </location>
</feature>
<sequence>MLAKPFVALLGRRLLPSLPLLRAFHSNLHACVSLLQLCAARRDLTRSRELHAHLLTTGLHSSRFAISALISLYSKCARPVEALSVFLSDRTPTPDLFVWNAALSALASNGLPADALRLFRRLFSEVGLSPDEFTFPCAIKACSDLGDSDVLQEIHAALFKVGFSDEMFAASALVHAYLKMGLLNEAEQVFDVLPQRDVVLWNSMVNGFAHLCQFARSLDYFRRMINEGVIPSKYTVTGILSVFTAWADLRNGKKIHAFVLKTRYDNEISVSNSLINLYGKCHLLEDAERIFESMQEKDVVSWNSMISAYQYSAHHSKTLQLFCQMRRNGIMLDAITVAAVLPACSHLAALRLGREIHGLVITSSMSAKDVFVVNALMDMYAKCGTLEEARLVFDRMLEPNVTSWNIMIDAYGIHGLGAEAVDLFEQMVGVGLTPDEITFVGVLSACSHAGLVETGKELLHRMESEFGLTPAMEHYSSVADMLGRAGFLEEAKGVAEKAGVRGAGVWRAYLAACRMHGEAGQAVEAAERVVEMEPQGSGSYVLMASAYGGAGKFNELAEVRSQMSQKGVRKAPGCSWVEVAGARLHAFVAGDQNHPEAEEIYTALHGLFGWMREELGHSTEVSGSSPGQISRAFPGQASRAFLGQTSRAFPGQTSRAFLGQTSRAFLGQASRAFPNQASRSFPGQASRTPPGQDSKLSPQFEL</sequence>
<dbReference type="InterPro" id="IPR002885">
    <property type="entry name" value="PPR_rpt"/>
</dbReference>
<dbReference type="FunFam" id="1.25.40.10:FF:000627">
    <property type="entry name" value="Pentatricopeptide repeat-containing protein"/>
    <property type="match status" value="1"/>
</dbReference>
<dbReference type="Pfam" id="PF20431">
    <property type="entry name" value="E_motif"/>
    <property type="match status" value="1"/>
</dbReference>
<feature type="region of interest" description="Disordered" evidence="3">
    <location>
        <begin position="673"/>
        <end position="702"/>
    </location>
</feature>
<evidence type="ECO:0008006" key="6">
    <source>
        <dbReference type="Google" id="ProtNLM"/>
    </source>
</evidence>
<evidence type="ECO:0000256" key="3">
    <source>
        <dbReference type="SAM" id="MobiDB-lite"/>
    </source>
</evidence>
<dbReference type="InterPro" id="IPR046849">
    <property type="entry name" value="E2_motif"/>
</dbReference>
<proteinExistence type="predicted"/>
<dbReference type="InterPro" id="IPR011990">
    <property type="entry name" value="TPR-like_helical_dom_sf"/>
</dbReference>
<dbReference type="Pfam" id="PF20430">
    <property type="entry name" value="Eplus_motif"/>
    <property type="match status" value="1"/>
</dbReference>